<dbReference type="OrthoDB" id="5382855at2"/>
<dbReference type="SUPFAM" id="SSF48452">
    <property type="entry name" value="TPR-like"/>
    <property type="match status" value="1"/>
</dbReference>
<proteinExistence type="predicted"/>
<dbReference type="RefSeq" id="WP_157774791.1">
    <property type="nucleotide sequence ID" value="NZ_CP022163.1"/>
</dbReference>
<dbReference type="Proteomes" id="UP000217289">
    <property type="component" value="Chromosome"/>
</dbReference>
<evidence type="ECO:0000313" key="4">
    <source>
        <dbReference type="EMBL" id="ATB27775.1"/>
    </source>
</evidence>
<dbReference type="InterPro" id="IPR011990">
    <property type="entry name" value="TPR-like_helical_dom_sf"/>
</dbReference>
<protein>
    <submittedName>
        <fullName evidence="4">Uncharacterized protein</fullName>
    </submittedName>
</protein>
<name>A0A250I7M6_9BACT</name>
<reference evidence="4 5" key="1">
    <citation type="submission" date="2017-06" db="EMBL/GenBank/DDBJ databases">
        <authorList>
            <person name="Kim H.J."/>
            <person name="Triplett B.A."/>
        </authorList>
    </citation>
    <scope>NUCLEOTIDE SEQUENCE [LARGE SCALE GENOMIC DNA]</scope>
    <source>
        <strain evidence="4 5">DSM 14713</strain>
    </source>
</reference>
<feature type="transmembrane region" description="Helical" evidence="2">
    <location>
        <begin position="191"/>
        <end position="212"/>
    </location>
</feature>
<feature type="region of interest" description="Disordered" evidence="1">
    <location>
        <begin position="142"/>
        <end position="180"/>
    </location>
</feature>
<dbReference type="KEGG" id="mbd:MEBOL_001220"/>
<keyword evidence="5" id="KW-1185">Reference proteome</keyword>
<feature type="transmembrane region" description="Helical" evidence="2">
    <location>
        <begin position="242"/>
        <end position="264"/>
    </location>
</feature>
<keyword evidence="2" id="KW-1133">Transmembrane helix</keyword>
<feature type="signal peptide" evidence="3">
    <location>
        <begin position="1"/>
        <end position="28"/>
    </location>
</feature>
<dbReference type="Gene3D" id="1.25.40.10">
    <property type="entry name" value="Tetratricopeptide repeat domain"/>
    <property type="match status" value="1"/>
</dbReference>
<evidence type="ECO:0000256" key="2">
    <source>
        <dbReference type="SAM" id="Phobius"/>
    </source>
</evidence>
<keyword evidence="3" id="KW-0732">Signal</keyword>
<accession>A0A250I7M6</accession>
<evidence type="ECO:0000313" key="5">
    <source>
        <dbReference type="Proteomes" id="UP000217289"/>
    </source>
</evidence>
<keyword evidence="2" id="KW-0812">Transmembrane</keyword>
<dbReference type="AlphaFoldDB" id="A0A250I7M6"/>
<evidence type="ECO:0000256" key="3">
    <source>
        <dbReference type="SAM" id="SignalP"/>
    </source>
</evidence>
<feature type="chain" id="PRO_5013304257" evidence="3">
    <location>
        <begin position="29"/>
        <end position="281"/>
    </location>
</feature>
<keyword evidence="2" id="KW-0472">Membrane</keyword>
<dbReference type="EMBL" id="CP022163">
    <property type="protein sequence ID" value="ATB27775.1"/>
    <property type="molecule type" value="Genomic_DNA"/>
</dbReference>
<organism evidence="4 5">
    <name type="scientific">Melittangium boletus DSM 14713</name>
    <dbReference type="NCBI Taxonomy" id="1294270"/>
    <lineage>
        <taxon>Bacteria</taxon>
        <taxon>Pseudomonadati</taxon>
        <taxon>Myxococcota</taxon>
        <taxon>Myxococcia</taxon>
        <taxon>Myxococcales</taxon>
        <taxon>Cystobacterineae</taxon>
        <taxon>Archangiaceae</taxon>
        <taxon>Melittangium</taxon>
    </lineage>
</organism>
<sequence>MTVRFPRRVPARVLALGLVAALPMQGLAAPSTPARKTPSRKAPAKGDFQSLFSSAVRLYQKFEYEQALEKFTRARAVAKGVEQEVPVALYLGIVQAELGDRDASLASFRTGLYLQPAAQLPVKVSPRVERDFEEIRQAVLHDLGAAPPPTDRPEQPAADKSPELTAPPTASTAPPAYVSAGSERVSGRGSVLTLALLGTGAVAGGAAGFFGLQSSTNVRFARETLYYGERTERLRSAENQALAANILIGTASAAALGALAVFLFPNLSPASHPVASGGGSP</sequence>
<evidence type="ECO:0000256" key="1">
    <source>
        <dbReference type="SAM" id="MobiDB-lite"/>
    </source>
</evidence>
<gene>
    <name evidence="4" type="ORF">MEBOL_001220</name>
</gene>
<feature type="compositionally biased region" description="Low complexity" evidence="1">
    <location>
        <begin position="166"/>
        <end position="176"/>
    </location>
</feature>